<organism evidence="1">
    <name type="scientific">Lygus hesperus</name>
    <name type="common">Western plant bug</name>
    <dbReference type="NCBI Taxonomy" id="30085"/>
    <lineage>
        <taxon>Eukaryota</taxon>
        <taxon>Metazoa</taxon>
        <taxon>Ecdysozoa</taxon>
        <taxon>Arthropoda</taxon>
        <taxon>Hexapoda</taxon>
        <taxon>Insecta</taxon>
        <taxon>Pterygota</taxon>
        <taxon>Neoptera</taxon>
        <taxon>Paraneoptera</taxon>
        <taxon>Hemiptera</taxon>
        <taxon>Heteroptera</taxon>
        <taxon>Panheteroptera</taxon>
        <taxon>Cimicomorpha</taxon>
        <taxon>Miridae</taxon>
        <taxon>Mirini</taxon>
        <taxon>Lygus</taxon>
    </lineage>
</organism>
<dbReference type="EMBL" id="GBHO01002045">
    <property type="protein sequence ID" value="JAG41559.1"/>
    <property type="molecule type" value="Transcribed_RNA"/>
</dbReference>
<reference evidence="1" key="1">
    <citation type="journal article" date="2014" name="PLoS ONE">
        <title>Transcriptome-Based Identification of ABC Transporters in the Western Tarnished Plant Bug Lygus hesperus.</title>
        <authorList>
            <person name="Hull J.J."/>
            <person name="Chaney K."/>
            <person name="Geib S.M."/>
            <person name="Fabrick J.A."/>
            <person name="Brent C.S."/>
            <person name="Walsh D."/>
            <person name="Lavine L.C."/>
        </authorList>
    </citation>
    <scope>NUCLEOTIDE SEQUENCE</scope>
</reference>
<feature type="non-terminal residue" evidence="1">
    <location>
        <position position="1"/>
    </location>
</feature>
<sequence length="104" mass="12103">LPKFQPRYINNRFVRSLITGGWKWFTNIMKTSQVVRPTFISEQSEAAREKVLLTELAKDCEQTNMDAINAQKLSEVTANVQTWLLTVSYWSLRTDLILLLIEIK</sequence>
<name>A0A0A9ZAW9_LYGHE</name>
<reference evidence="1" key="2">
    <citation type="submission" date="2014-07" db="EMBL/GenBank/DDBJ databases">
        <authorList>
            <person name="Hull J."/>
        </authorList>
    </citation>
    <scope>NUCLEOTIDE SEQUENCE</scope>
</reference>
<protein>
    <submittedName>
        <fullName evidence="1">Transcriptional repressor NrdR</fullName>
    </submittedName>
</protein>
<proteinExistence type="predicted"/>
<evidence type="ECO:0000313" key="1">
    <source>
        <dbReference type="EMBL" id="JAG41559.1"/>
    </source>
</evidence>
<gene>
    <name evidence="1" type="primary">nrdR_0</name>
    <name evidence="1" type="ORF">CM83_37997</name>
</gene>
<dbReference type="AlphaFoldDB" id="A0A0A9ZAW9"/>
<accession>A0A0A9ZAW9</accession>